<dbReference type="Gene3D" id="3.30.2130.30">
    <property type="match status" value="1"/>
</dbReference>
<reference evidence="2" key="1">
    <citation type="submission" date="2018-05" db="EMBL/GenBank/DDBJ databases">
        <authorList>
            <person name="Lanie J.A."/>
            <person name="Ng W.-L."/>
            <person name="Kazmierczak K.M."/>
            <person name="Andrzejewski T.M."/>
            <person name="Davidsen T.M."/>
            <person name="Wayne K.J."/>
            <person name="Tettelin H."/>
            <person name="Glass J.I."/>
            <person name="Rusch D."/>
            <person name="Podicherti R."/>
            <person name="Tsui H.-C.T."/>
            <person name="Winkler M.E."/>
        </authorList>
    </citation>
    <scope>NUCLEOTIDE SEQUENCE</scope>
</reference>
<evidence type="ECO:0000259" key="1">
    <source>
        <dbReference type="PROSITE" id="PS51165"/>
    </source>
</evidence>
<protein>
    <recommendedName>
        <fullName evidence="1">THUMP domain-containing protein</fullName>
    </recommendedName>
</protein>
<dbReference type="GO" id="GO:0003723">
    <property type="term" value="F:RNA binding"/>
    <property type="evidence" value="ECO:0007669"/>
    <property type="project" value="InterPro"/>
</dbReference>
<dbReference type="EMBL" id="UINC01216677">
    <property type="protein sequence ID" value="SVE42914.1"/>
    <property type="molecule type" value="Genomic_DNA"/>
</dbReference>
<dbReference type="InterPro" id="IPR004114">
    <property type="entry name" value="THUMP_dom"/>
</dbReference>
<organism evidence="2">
    <name type="scientific">marine metagenome</name>
    <dbReference type="NCBI Taxonomy" id="408172"/>
    <lineage>
        <taxon>unclassified sequences</taxon>
        <taxon>metagenomes</taxon>
        <taxon>ecological metagenomes</taxon>
    </lineage>
</organism>
<dbReference type="InterPro" id="IPR050102">
    <property type="entry name" value="tRNA_sulfurtransferase_ThiI"/>
</dbReference>
<dbReference type="PANTHER" id="PTHR43209:SF1">
    <property type="entry name" value="TRNA SULFURTRANSFERASE"/>
    <property type="match status" value="1"/>
</dbReference>
<dbReference type="GO" id="GO:0005829">
    <property type="term" value="C:cytosol"/>
    <property type="evidence" value="ECO:0007669"/>
    <property type="project" value="TreeGrafter"/>
</dbReference>
<proteinExistence type="predicted"/>
<accession>A0A383DEZ6</accession>
<feature type="non-terminal residue" evidence="2">
    <location>
        <position position="158"/>
    </location>
</feature>
<dbReference type="CDD" id="cd11716">
    <property type="entry name" value="THUMP_ThiI"/>
    <property type="match status" value="1"/>
</dbReference>
<evidence type="ECO:0000313" key="2">
    <source>
        <dbReference type="EMBL" id="SVE42914.1"/>
    </source>
</evidence>
<dbReference type="PROSITE" id="PS51165">
    <property type="entry name" value="THUMP"/>
    <property type="match status" value="1"/>
</dbReference>
<dbReference type="GO" id="GO:0002937">
    <property type="term" value="P:tRNA 4-thiouridine biosynthesis"/>
    <property type="evidence" value="ECO:0007669"/>
    <property type="project" value="TreeGrafter"/>
</dbReference>
<name>A0A383DEZ6_9ZZZZ</name>
<dbReference type="SUPFAM" id="SSF143437">
    <property type="entry name" value="THUMP domain-like"/>
    <property type="match status" value="1"/>
</dbReference>
<dbReference type="PANTHER" id="PTHR43209">
    <property type="entry name" value="TRNA SULFURTRANSFERASE"/>
    <property type="match status" value="1"/>
</dbReference>
<sequence>MKYSHIICHYSEIGLKGKNRPYFVKSLQKNIRYAVDQAVPELVKNVEKTHDRLIISLNEGVKDSYDLLFETLRAVFGIAYFCPALMIDNDLDSIKINAIKILENEEFQSFRVTARMANSVSLYSKMYVHEHVGSFIQNKFKKNVNLNHPDITCYIDTI</sequence>
<dbReference type="Pfam" id="PF02926">
    <property type="entry name" value="THUMP"/>
    <property type="match status" value="1"/>
</dbReference>
<dbReference type="Pfam" id="PF22025">
    <property type="entry name" value="ThiI_fer"/>
    <property type="match status" value="1"/>
</dbReference>
<dbReference type="InterPro" id="IPR049962">
    <property type="entry name" value="THUMP_ThiI"/>
</dbReference>
<dbReference type="AlphaFoldDB" id="A0A383DEZ6"/>
<feature type="domain" description="THUMP" evidence="1">
    <location>
        <begin position="66"/>
        <end position="158"/>
    </location>
</feature>
<gene>
    <name evidence="2" type="ORF">METZ01_LOCUS495768</name>
</gene>
<dbReference type="GO" id="GO:0052837">
    <property type="term" value="P:thiazole biosynthetic process"/>
    <property type="evidence" value="ECO:0007669"/>
    <property type="project" value="TreeGrafter"/>
</dbReference>
<dbReference type="InterPro" id="IPR054173">
    <property type="entry name" value="ThiI_fer"/>
</dbReference>